<keyword evidence="2" id="KW-1185">Reference proteome</keyword>
<proteinExistence type="predicted"/>
<gene>
    <name evidence="1" type="ORF">GCM10023188_29600</name>
</gene>
<dbReference type="InterPro" id="IPR004375">
    <property type="entry name" value="NanQ/TabA/YiaL"/>
</dbReference>
<dbReference type="SUPFAM" id="SSF51197">
    <property type="entry name" value="Clavaminate synthase-like"/>
    <property type="match status" value="1"/>
</dbReference>
<dbReference type="Proteomes" id="UP001500552">
    <property type="component" value="Unassembled WGS sequence"/>
</dbReference>
<comment type="caution">
    <text evidence="1">The sequence shown here is derived from an EMBL/GenBank/DDBJ whole genome shotgun (WGS) entry which is preliminary data.</text>
</comment>
<sequence>MVLDSLQNARRYYSLHPLFTHAFRFLKETDLMKLSLGQQAIVGRDLFAIISEGSGIPEKDAKLEVHRKYIDIQYVISGTDHMGWKSLALCAEPSEPYTAEREAAFFPDKTSNWFDVPAGYFTIFFPDDAHAAMVTEETVRKVVLKIALEPAGGGESEAGV</sequence>
<evidence type="ECO:0000313" key="2">
    <source>
        <dbReference type="Proteomes" id="UP001500552"/>
    </source>
</evidence>
<dbReference type="PANTHER" id="PTHR34986:SF1">
    <property type="entry name" value="PROTEIN YIAL"/>
    <property type="match status" value="1"/>
</dbReference>
<dbReference type="Pfam" id="PF04074">
    <property type="entry name" value="DUF386"/>
    <property type="match status" value="1"/>
</dbReference>
<organism evidence="1 2">
    <name type="scientific">Pontibacter saemangeumensis</name>
    <dbReference type="NCBI Taxonomy" id="1084525"/>
    <lineage>
        <taxon>Bacteria</taxon>
        <taxon>Pseudomonadati</taxon>
        <taxon>Bacteroidota</taxon>
        <taxon>Cytophagia</taxon>
        <taxon>Cytophagales</taxon>
        <taxon>Hymenobacteraceae</taxon>
        <taxon>Pontibacter</taxon>
    </lineage>
</organism>
<dbReference type="InterPro" id="IPR037012">
    <property type="entry name" value="NanQ/TabA/YiaL_sf"/>
</dbReference>
<dbReference type="Gene3D" id="2.60.120.370">
    <property type="entry name" value="YhcH/YjgK/YiaL"/>
    <property type="match status" value="1"/>
</dbReference>
<name>A0ABP8LVA1_9BACT</name>
<reference evidence="2" key="1">
    <citation type="journal article" date="2019" name="Int. J. Syst. Evol. Microbiol.">
        <title>The Global Catalogue of Microorganisms (GCM) 10K type strain sequencing project: providing services to taxonomists for standard genome sequencing and annotation.</title>
        <authorList>
            <consortium name="The Broad Institute Genomics Platform"/>
            <consortium name="The Broad Institute Genome Sequencing Center for Infectious Disease"/>
            <person name="Wu L."/>
            <person name="Ma J."/>
        </authorList>
    </citation>
    <scope>NUCLEOTIDE SEQUENCE [LARGE SCALE GENOMIC DNA]</scope>
    <source>
        <strain evidence="2">JCM 17926</strain>
    </source>
</reference>
<dbReference type="PANTHER" id="PTHR34986">
    <property type="entry name" value="EVOLVED BETA-GALACTOSIDASE SUBUNIT BETA"/>
    <property type="match status" value="1"/>
</dbReference>
<accession>A0ABP8LVA1</accession>
<protein>
    <submittedName>
        <fullName evidence="1">YhcH/YjgK/YiaL family protein</fullName>
    </submittedName>
</protein>
<dbReference type="EMBL" id="BAABHC010000016">
    <property type="protein sequence ID" value="GAA4436486.1"/>
    <property type="molecule type" value="Genomic_DNA"/>
</dbReference>
<dbReference type="NCBIfam" id="TIGR00022">
    <property type="entry name" value="YhcH/YjgK/YiaL family protein"/>
    <property type="match status" value="1"/>
</dbReference>
<evidence type="ECO:0000313" key="1">
    <source>
        <dbReference type="EMBL" id="GAA4436486.1"/>
    </source>
</evidence>
<dbReference type="RefSeq" id="WP_345160174.1">
    <property type="nucleotide sequence ID" value="NZ_BAABHC010000016.1"/>
</dbReference>